<dbReference type="Proteomes" id="UP000184383">
    <property type="component" value="Unassembled WGS sequence"/>
</dbReference>
<dbReference type="AlphaFoldDB" id="A0A1L9RAL5"/>
<sequence>MASSLFIHLDGQPIQDCETIGYGGSGVVIRRHGLASKIPLRHPWTDEYDVELNLEVIQREQDVYRRLASTENEQIEGVVPCVDLLPNATHLALMEHGDLRTYLEKNERPSRALQLSWFRQMAQTLGRIHDRRVIVADIATRNILLDSDFSIKLCDFSEASILPLETVMEEADDNGYSIQTDIGQLGTVIYEATTGSSCAFDLFKDNAPDDGRARWPRRDSLPSTEGLWLGEIIEKCWTEGGFGNAHFLSKALDCVDLDQPEKNARGYSIRERLTVAAIVLGTLAIVGAWAKRR</sequence>
<feature type="domain" description="Protein kinase" evidence="2">
    <location>
        <begin position="14"/>
        <end position="293"/>
    </location>
</feature>
<dbReference type="OrthoDB" id="1668230at2759"/>
<dbReference type="VEuPathDB" id="FungiDB:ASPWEDRAFT_71310"/>
<dbReference type="InterPro" id="IPR011009">
    <property type="entry name" value="Kinase-like_dom_sf"/>
</dbReference>
<proteinExistence type="predicted"/>
<dbReference type="Gene3D" id="1.10.510.10">
    <property type="entry name" value="Transferase(Phosphotransferase) domain 1"/>
    <property type="match status" value="1"/>
</dbReference>
<accession>A0A1L9RAL5</accession>
<evidence type="ECO:0000256" key="1">
    <source>
        <dbReference type="SAM" id="Phobius"/>
    </source>
</evidence>
<keyword evidence="1" id="KW-0472">Membrane</keyword>
<dbReference type="Pfam" id="PF07714">
    <property type="entry name" value="PK_Tyr_Ser-Thr"/>
    <property type="match status" value="1"/>
</dbReference>
<evidence type="ECO:0000313" key="4">
    <source>
        <dbReference type="Proteomes" id="UP000184383"/>
    </source>
</evidence>
<dbReference type="SUPFAM" id="SSF56112">
    <property type="entry name" value="Protein kinase-like (PK-like)"/>
    <property type="match status" value="1"/>
</dbReference>
<dbReference type="RefSeq" id="XP_040685626.1">
    <property type="nucleotide sequence ID" value="XM_040839169.1"/>
</dbReference>
<dbReference type="GO" id="GO:0005524">
    <property type="term" value="F:ATP binding"/>
    <property type="evidence" value="ECO:0007669"/>
    <property type="project" value="InterPro"/>
</dbReference>
<dbReference type="GO" id="GO:0005737">
    <property type="term" value="C:cytoplasm"/>
    <property type="evidence" value="ECO:0007669"/>
    <property type="project" value="TreeGrafter"/>
</dbReference>
<keyword evidence="4" id="KW-1185">Reference proteome</keyword>
<dbReference type="PANTHER" id="PTHR24361">
    <property type="entry name" value="MITOGEN-ACTIVATED KINASE KINASE KINASE"/>
    <property type="match status" value="1"/>
</dbReference>
<dbReference type="GO" id="GO:0004674">
    <property type="term" value="F:protein serine/threonine kinase activity"/>
    <property type="evidence" value="ECO:0007669"/>
    <property type="project" value="TreeGrafter"/>
</dbReference>
<protein>
    <recommendedName>
        <fullName evidence="2">Protein kinase domain-containing protein</fullName>
    </recommendedName>
</protein>
<evidence type="ECO:0000259" key="2">
    <source>
        <dbReference type="PROSITE" id="PS50011"/>
    </source>
</evidence>
<evidence type="ECO:0000313" key="3">
    <source>
        <dbReference type="EMBL" id="OJJ31949.1"/>
    </source>
</evidence>
<organism evidence="3 4">
    <name type="scientific">Aspergillus wentii DTO 134E9</name>
    <dbReference type="NCBI Taxonomy" id="1073089"/>
    <lineage>
        <taxon>Eukaryota</taxon>
        <taxon>Fungi</taxon>
        <taxon>Dikarya</taxon>
        <taxon>Ascomycota</taxon>
        <taxon>Pezizomycotina</taxon>
        <taxon>Eurotiomycetes</taxon>
        <taxon>Eurotiomycetidae</taxon>
        <taxon>Eurotiales</taxon>
        <taxon>Aspergillaceae</taxon>
        <taxon>Aspergillus</taxon>
        <taxon>Aspergillus subgen. Cremei</taxon>
    </lineage>
</organism>
<dbReference type="EMBL" id="KV878215">
    <property type="protein sequence ID" value="OJJ31949.1"/>
    <property type="molecule type" value="Genomic_DNA"/>
</dbReference>
<keyword evidence="1" id="KW-0812">Transmembrane</keyword>
<feature type="transmembrane region" description="Helical" evidence="1">
    <location>
        <begin position="273"/>
        <end position="290"/>
    </location>
</feature>
<gene>
    <name evidence="3" type="ORF">ASPWEDRAFT_71310</name>
</gene>
<reference evidence="4" key="1">
    <citation type="journal article" date="2017" name="Genome Biol.">
        <title>Comparative genomics reveals high biological diversity and specific adaptations in the industrially and medically important fungal genus Aspergillus.</title>
        <authorList>
            <person name="de Vries R.P."/>
            <person name="Riley R."/>
            <person name="Wiebenga A."/>
            <person name="Aguilar-Osorio G."/>
            <person name="Amillis S."/>
            <person name="Uchima C.A."/>
            <person name="Anderluh G."/>
            <person name="Asadollahi M."/>
            <person name="Askin M."/>
            <person name="Barry K."/>
            <person name="Battaglia E."/>
            <person name="Bayram O."/>
            <person name="Benocci T."/>
            <person name="Braus-Stromeyer S.A."/>
            <person name="Caldana C."/>
            <person name="Canovas D."/>
            <person name="Cerqueira G.C."/>
            <person name="Chen F."/>
            <person name="Chen W."/>
            <person name="Choi C."/>
            <person name="Clum A."/>
            <person name="Dos Santos R.A."/>
            <person name="Damasio A.R."/>
            <person name="Diallinas G."/>
            <person name="Emri T."/>
            <person name="Fekete E."/>
            <person name="Flipphi M."/>
            <person name="Freyberg S."/>
            <person name="Gallo A."/>
            <person name="Gournas C."/>
            <person name="Habgood R."/>
            <person name="Hainaut M."/>
            <person name="Harispe M.L."/>
            <person name="Henrissat B."/>
            <person name="Hilden K.S."/>
            <person name="Hope R."/>
            <person name="Hossain A."/>
            <person name="Karabika E."/>
            <person name="Karaffa L."/>
            <person name="Karanyi Z."/>
            <person name="Krasevec N."/>
            <person name="Kuo A."/>
            <person name="Kusch H."/>
            <person name="LaButti K."/>
            <person name="Lagendijk E.L."/>
            <person name="Lapidus A."/>
            <person name="Levasseur A."/>
            <person name="Lindquist E."/>
            <person name="Lipzen A."/>
            <person name="Logrieco A.F."/>
            <person name="MacCabe A."/>
            <person name="Maekelae M.R."/>
            <person name="Malavazi I."/>
            <person name="Melin P."/>
            <person name="Meyer V."/>
            <person name="Mielnichuk N."/>
            <person name="Miskei M."/>
            <person name="Molnar A.P."/>
            <person name="Mule G."/>
            <person name="Ngan C.Y."/>
            <person name="Orejas M."/>
            <person name="Orosz E."/>
            <person name="Ouedraogo J.P."/>
            <person name="Overkamp K.M."/>
            <person name="Park H.-S."/>
            <person name="Perrone G."/>
            <person name="Piumi F."/>
            <person name="Punt P.J."/>
            <person name="Ram A.F."/>
            <person name="Ramon A."/>
            <person name="Rauscher S."/>
            <person name="Record E."/>
            <person name="Riano-Pachon D.M."/>
            <person name="Robert V."/>
            <person name="Roehrig J."/>
            <person name="Ruller R."/>
            <person name="Salamov A."/>
            <person name="Salih N.S."/>
            <person name="Samson R.A."/>
            <person name="Sandor E."/>
            <person name="Sanguinetti M."/>
            <person name="Schuetze T."/>
            <person name="Sepcic K."/>
            <person name="Shelest E."/>
            <person name="Sherlock G."/>
            <person name="Sophianopoulou V."/>
            <person name="Squina F.M."/>
            <person name="Sun H."/>
            <person name="Susca A."/>
            <person name="Todd R.B."/>
            <person name="Tsang A."/>
            <person name="Unkles S.E."/>
            <person name="van de Wiele N."/>
            <person name="van Rossen-Uffink D."/>
            <person name="Oliveira J.V."/>
            <person name="Vesth T.C."/>
            <person name="Visser J."/>
            <person name="Yu J.-H."/>
            <person name="Zhou M."/>
            <person name="Andersen M.R."/>
            <person name="Archer D.B."/>
            <person name="Baker S.E."/>
            <person name="Benoit I."/>
            <person name="Brakhage A.A."/>
            <person name="Braus G.H."/>
            <person name="Fischer R."/>
            <person name="Frisvad J.C."/>
            <person name="Goldman G.H."/>
            <person name="Houbraken J."/>
            <person name="Oakley B."/>
            <person name="Pocsi I."/>
            <person name="Scazzocchio C."/>
            <person name="Seiboth B."/>
            <person name="vanKuyk P.A."/>
            <person name="Wortman J."/>
            <person name="Dyer P.S."/>
            <person name="Grigoriev I.V."/>
        </authorList>
    </citation>
    <scope>NUCLEOTIDE SEQUENCE [LARGE SCALE GENOMIC DNA]</scope>
    <source>
        <strain evidence="4">DTO 134E9</strain>
    </source>
</reference>
<dbReference type="GeneID" id="63755017"/>
<name>A0A1L9RAL5_ASPWE</name>
<dbReference type="InterPro" id="IPR000719">
    <property type="entry name" value="Prot_kinase_dom"/>
</dbReference>
<dbReference type="InterPro" id="IPR001245">
    <property type="entry name" value="Ser-Thr/Tyr_kinase_cat_dom"/>
</dbReference>
<dbReference type="STRING" id="1073089.A0A1L9RAL5"/>
<keyword evidence="1" id="KW-1133">Transmembrane helix</keyword>
<dbReference type="InterPro" id="IPR053235">
    <property type="entry name" value="Ser_Thr_kinase"/>
</dbReference>
<dbReference type="PROSITE" id="PS50011">
    <property type="entry name" value="PROTEIN_KINASE_DOM"/>
    <property type="match status" value="1"/>
</dbReference>